<keyword evidence="3" id="KW-1003">Cell membrane</keyword>
<feature type="transmembrane region" description="Helical" evidence="7">
    <location>
        <begin position="456"/>
        <end position="474"/>
    </location>
</feature>
<evidence type="ECO:0000256" key="3">
    <source>
        <dbReference type="ARBA" id="ARBA00022475"/>
    </source>
</evidence>
<dbReference type="InterPro" id="IPR050895">
    <property type="entry name" value="XK-related_scramblase"/>
</dbReference>
<dbReference type="AlphaFoldDB" id="A0AAJ7FC97"/>
<protein>
    <recommendedName>
        <fullName evidence="7">XK-related protein</fullName>
    </recommendedName>
</protein>
<feature type="transmembrane region" description="Helical" evidence="7">
    <location>
        <begin position="112"/>
        <end position="145"/>
    </location>
</feature>
<feature type="transmembrane region" description="Helical" evidence="7">
    <location>
        <begin position="199"/>
        <end position="219"/>
    </location>
</feature>
<keyword evidence="9" id="KW-1185">Reference proteome</keyword>
<feature type="region of interest" description="Disordered" evidence="8">
    <location>
        <begin position="248"/>
        <end position="268"/>
    </location>
</feature>
<organism evidence="9 10">
    <name type="scientific">Cephus cinctus</name>
    <name type="common">Wheat stem sawfly</name>
    <dbReference type="NCBI Taxonomy" id="211228"/>
    <lineage>
        <taxon>Eukaryota</taxon>
        <taxon>Metazoa</taxon>
        <taxon>Ecdysozoa</taxon>
        <taxon>Arthropoda</taxon>
        <taxon>Hexapoda</taxon>
        <taxon>Insecta</taxon>
        <taxon>Pterygota</taxon>
        <taxon>Neoptera</taxon>
        <taxon>Endopterygota</taxon>
        <taxon>Hymenoptera</taxon>
        <taxon>Cephoidea</taxon>
        <taxon>Cephidae</taxon>
        <taxon>Cephus</taxon>
    </lineage>
</organism>
<dbReference type="Proteomes" id="UP000694920">
    <property type="component" value="Unplaced"/>
</dbReference>
<dbReference type="RefSeq" id="XP_015584725.1">
    <property type="nucleotide sequence ID" value="XM_015729239.2"/>
</dbReference>
<evidence type="ECO:0000256" key="2">
    <source>
        <dbReference type="ARBA" id="ARBA00008789"/>
    </source>
</evidence>
<evidence type="ECO:0000256" key="6">
    <source>
        <dbReference type="ARBA" id="ARBA00023136"/>
    </source>
</evidence>
<evidence type="ECO:0000256" key="1">
    <source>
        <dbReference type="ARBA" id="ARBA00004651"/>
    </source>
</evidence>
<feature type="transmembrane region" description="Helical" evidence="7">
    <location>
        <begin position="431"/>
        <end position="450"/>
    </location>
</feature>
<comment type="subcellular location">
    <subcellularLocation>
        <location evidence="1">Cell membrane</location>
        <topology evidence="1">Multi-pass membrane protein</topology>
    </subcellularLocation>
    <subcellularLocation>
        <location evidence="7">Membrane</location>
        <topology evidence="7">Multi-pass membrane protein</topology>
    </subcellularLocation>
</comment>
<gene>
    <name evidence="10" type="primary">LOC107262737</name>
</gene>
<feature type="compositionally biased region" description="Pro residues" evidence="8">
    <location>
        <begin position="336"/>
        <end position="347"/>
    </location>
</feature>
<keyword evidence="6 7" id="KW-0472">Membrane</keyword>
<evidence type="ECO:0000256" key="7">
    <source>
        <dbReference type="RuleBase" id="RU910716"/>
    </source>
</evidence>
<feature type="transmembrane region" description="Helical" evidence="7">
    <location>
        <begin position="404"/>
        <end position="424"/>
    </location>
</feature>
<feature type="transmembrane region" description="Helical" evidence="7">
    <location>
        <begin position="486"/>
        <end position="508"/>
    </location>
</feature>
<dbReference type="PANTHER" id="PTHR16024">
    <property type="entry name" value="XK-RELATED PROTEIN"/>
    <property type="match status" value="1"/>
</dbReference>
<feature type="region of interest" description="Disordered" evidence="8">
    <location>
        <begin position="289"/>
        <end position="348"/>
    </location>
</feature>
<dbReference type="InterPro" id="IPR018629">
    <property type="entry name" value="XK-rel"/>
</dbReference>
<evidence type="ECO:0000313" key="10">
    <source>
        <dbReference type="RefSeq" id="XP_015584725.1"/>
    </source>
</evidence>
<name>A0AAJ7FC97_CEPCN</name>
<dbReference type="GO" id="GO:0070782">
    <property type="term" value="P:phosphatidylserine exposure on apoptotic cell surface"/>
    <property type="evidence" value="ECO:0007669"/>
    <property type="project" value="TreeGrafter"/>
</dbReference>
<feature type="transmembrane region" description="Helical" evidence="7">
    <location>
        <begin position="72"/>
        <end position="91"/>
    </location>
</feature>
<dbReference type="PANTHER" id="PTHR16024:SF27">
    <property type="entry name" value="XK-RELATED PROTEIN"/>
    <property type="match status" value="1"/>
</dbReference>
<evidence type="ECO:0000256" key="4">
    <source>
        <dbReference type="ARBA" id="ARBA00022692"/>
    </source>
</evidence>
<keyword evidence="5 7" id="KW-1133">Transmembrane helix</keyword>
<dbReference type="GeneID" id="107262737"/>
<proteinExistence type="inferred from homology"/>
<dbReference type="GO" id="GO:0005886">
    <property type="term" value="C:plasma membrane"/>
    <property type="evidence" value="ECO:0007669"/>
    <property type="project" value="UniProtKB-SubCell"/>
</dbReference>
<sequence>MVGESVKKKMVNKSSPICQAKAMRCLKVPLKSTEQIYLVFLIPTLVNCCVYVIHFSMDLVTAEQHFKEGNPVWGSCTIALMYSPAIAYFVLTVSRPDWWMTEDDKLTKGIVMWFLLQLCQLIAFPLFALYRYAGLIVLAIDAIVLTGEERTKTLNVASKPAAIELYFFLQAWFQAAPQAIFQTHLLFRVQKVDRAHQSVIHILCVVVSVVVLAIQTMSFQRFESQRINGRKLPWAMWLKKHRDQELEDLEEKKPLQSSSATPIPKEDAIETEQIAVEIDIVALPEAPQSKEVRKLSDQSLPDLKRQISQTPPLPPRNAHLMPPPTPLRGVTSVTPLPVPEMPAPPRPDSIAWNLDAEEPESANPGFVTRSVSIAESTHRTHSLRLPQRKYSTKGLEEDDPVGRFMAFLWWFLFILSRILSIAVFYEFYPEILGIVIAVHYALMLAYLFYYSKDYEVTTVCINLWLGLVYIFSVIEYKIKFKYPDKWLLGYYTLVMLQNTFLSIVYYFYANWESFWYMYIFFITLGSMGLCILSTTVYFVLFKPKTRRIYSS</sequence>
<evidence type="ECO:0000313" key="9">
    <source>
        <dbReference type="Proteomes" id="UP000694920"/>
    </source>
</evidence>
<dbReference type="Pfam" id="PF09815">
    <property type="entry name" value="XK-related"/>
    <property type="match status" value="2"/>
</dbReference>
<feature type="compositionally biased region" description="Pro residues" evidence="8">
    <location>
        <begin position="311"/>
        <end position="326"/>
    </location>
</feature>
<comment type="similarity">
    <text evidence="2 7">Belongs to the XK family.</text>
</comment>
<reference evidence="10" key="1">
    <citation type="submission" date="2025-08" db="UniProtKB">
        <authorList>
            <consortium name="RefSeq"/>
        </authorList>
    </citation>
    <scope>IDENTIFICATION</scope>
</reference>
<accession>A0AAJ7FC97</accession>
<keyword evidence="4 7" id="KW-0812">Transmembrane</keyword>
<dbReference type="GO" id="GO:1902742">
    <property type="term" value="P:apoptotic process involved in development"/>
    <property type="evidence" value="ECO:0007669"/>
    <property type="project" value="TreeGrafter"/>
</dbReference>
<evidence type="ECO:0000256" key="5">
    <source>
        <dbReference type="ARBA" id="ARBA00022989"/>
    </source>
</evidence>
<evidence type="ECO:0000256" key="8">
    <source>
        <dbReference type="SAM" id="MobiDB-lite"/>
    </source>
</evidence>
<dbReference type="GO" id="GO:0043652">
    <property type="term" value="P:engulfment of apoptotic cell"/>
    <property type="evidence" value="ECO:0007669"/>
    <property type="project" value="TreeGrafter"/>
</dbReference>
<feature type="transmembrane region" description="Helical" evidence="7">
    <location>
        <begin position="36"/>
        <end position="57"/>
    </location>
</feature>
<feature type="transmembrane region" description="Helical" evidence="7">
    <location>
        <begin position="514"/>
        <end position="540"/>
    </location>
</feature>